<evidence type="ECO:0000313" key="7">
    <source>
        <dbReference type="Proteomes" id="UP000033956"/>
    </source>
</evidence>
<dbReference type="Gene3D" id="3.40.50.2000">
    <property type="entry name" value="Glycogen Phosphorylase B"/>
    <property type="match status" value="2"/>
</dbReference>
<dbReference type="GO" id="GO:1901137">
    <property type="term" value="P:carbohydrate derivative biosynthetic process"/>
    <property type="evidence" value="ECO:0007669"/>
    <property type="project" value="UniProtKB-ARBA"/>
</dbReference>
<comment type="caution">
    <text evidence="6">The sequence shown here is derived from an EMBL/GenBank/DDBJ whole genome shotgun (WGS) entry which is preliminary data.</text>
</comment>
<dbReference type="InterPro" id="IPR050194">
    <property type="entry name" value="Glycosyltransferase_grp1"/>
</dbReference>
<dbReference type="PATRIC" id="fig|92835.4.peg.1070"/>
<keyword evidence="2 6" id="KW-0328">Glycosyltransferase</keyword>
<dbReference type="PANTHER" id="PTHR45947:SF3">
    <property type="entry name" value="SULFOQUINOVOSYL TRANSFERASE SQD2"/>
    <property type="match status" value="1"/>
</dbReference>
<reference evidence="6 7" key="1">
    <citation type="submission" date="2015-02" db="EMBL/GenBank/DDBJ databases">
        <title>Draft genome sequences of ten Microbacterium spp. with emphasis on heavy metal contaminated environments.</title>
        <authorList>
            <person name="Corretto E."/>
        </authorList>
    </citation>
    <scope>NUCLEOTIDE SEQUENCE [LARGE SCALE GENOMIC DNA]</scope>
    <source>
        <strain evidence="6 7">DSM 12510</strain>
    </source>
</reference>
<dbReference type="PANTHER" id="PTHR45947">
    <property type="entry name" value="SULFOQUINOVOSYL TRANSFERASE SQD2"/>
    <property type="match status" value="1"/>
</dbReference>
<dbReference type="AlphaFoldDB" id="A0A0M2HEQ7"/>
<accession>A0A0M2HEQ7</accession>
<sequence>MRIALAASSYLPRLGGVEEHVFHLSRRLRARGNDVVVWSVDQGDDVPADDDGHRLRYLPTPMPSRSVGGLVRWMRELPGARSAWRSALADDAPDVVVIQCFGPNGRWAHATAKHAGIPLVYANHGETFMDAHDAFASSRLLRRSLAAAMRDAAAVTSCSAYAAADLDRFGEHRPAAIVANGIDLGAEAQELPAPVPPRYIAGVGRLVENKGFDVLIDAFAEARSTLDGIDLVIAGDGPERGRLEMRAIEREIATRVHFTGALTRTQVRTVLDGALAQVVPSRVEAFGIVILEGWRSGIPVLATRRGGPAEFMTDGVDGLLFDPGDATELAELLTRVAVDAELRGALVSHGRHSVLRYTWDHVAAAYEDVLRPVVAAVAAESRS</sequence>
<evidence type="ECO:0000313" key="6">
    <source>
        <dbReference type="EMBL" id="KJL42707.1"/>
    </source>
</evidence>
<dbReference type="InterPro" id="IPR001296">
    <property type="entry name" value="Glyco_trans_1"/>
</dbReference>
<dbReference type="Proteomes" id="UP000033956">
    <property type="component" value="Unassembled WGS sequence"/>
</dbReference>
<dbReference type="InterPro" id="IPR028098">
    <property type="entry name" value="Glyco_trans_4-like_N"/>
</dbReference>
<evidence type="ECO:0000259" key="5">
    <source>
        <dbReference type="Pfam" id="PF13439"/>
    </source>
</evidence>
<dbReference type="STRING" id="92835.RS81_01048"/>
<dbReference type="Pfam" id="PF13439">
    <property type="entry name" value="Glyco_transf_4"/>
    <property type="match status" value="1"/>
</dbReference>
<organism evidence="6 7">
    <name type="scientific">Microbacterium terrae</name>
    <dbReference type="NCBI Taxonomy" id="69369"/>
    <lineage>
        <taxon>Bacteria</taxon>
        <taxon>Bacillati</taxon>
        <taxon>Actinomycetota</taxon>
        <taxon>Actinomycetes</taxon>
        <taxon>Micrococcales</taxon>
        <taxon>Microbacteriaceae</taxon>
        <taxon>Microbacterium</taxon>
    </lineage>
</organism>
<proteinExistence type="predicted"/>
<keyword evidence="3 6" id="KW-0808">Transferase</keyword>
<protein>
    <recommendedName>
        <fullName evidence="1">D-inositol 3-phosphate glycosyltransferase</fullName>
    </recommendedName>
</protein>
<dbReference type="Pfam" id="PF00534">
    <property type="entry name" value="Glycos_transf_1"/>
    <property type="match status" value="1"/>
</dbReference>
<dbReference type="CDD" id="cd03801">
    <property type="entry name" value="GT4_PimA-like"/>
    <property type="match status" value="1"/>
</dbReference>
<name>A0A0M2HEQ7_9MICO</name>
<dbReference type="RefSeq" id="WP_052682445.1">
    <property type="nucleotide sequence ID" value="NZ_BAAAUP010000003.1"/>
</dbReference>
<dbReference type="GO" id="GO:0016758">
    <property type="term" value="F:hexosyltransferase activity"/>
    <property type="evidence" value="ECO:0007669"/>
    <property type="project" value="TreeGrafter"/>
</dbReference>
<evidence type="ECO:0000256" key="3">
    <source>
        <dbReference type="ARBA" id="ARBA00022679"/>
    </source>
</evidence>
<keyword evidence="7" id="KW-1185">Reference proteome</keyword>
<feature type="domain" description="Glycosyltransferase subfamily 4-like N-terminal" evidence="5">
    <location>
        <begin position="15"/>
        <end position="184"/>
    </location>
</feature>
<gene>
    <name evidence="6" type="ORF">RS81_01048</name>
</gene>
<feature type="domain" description="Glycosyl transferase family 1" evidence="4">
    <location>
        <begin position="189"/>
        <end position="351"/>
    </location>
</feature>
<evidence type="ECO:0000256" key="1">
    <source>
        <dbReference type="ARBA" id="ARBA00021292"/>
    </source>
</evidence>
<evidence type="ECO:0000259" key="4">
    <source>
        <dbReference type="Pfam" id="PF00534"/>
    </source>
</evidence>
<evidence type="ECO:0000256" key="2">
    <source>
        <dbReference type="ARBA" id="ARBA00022676"/>
    </source>
</evidence>
<dbReference type="SUPFAM" id="SSF53756">
    <property type="entry name" value="UDP-Glycosyltransferase/glycogen phosphorylase"/>
    <property type="match status" value="1"/>
</dbReference>
<dbReference type="EMBL" id="JYIZ01000040">
    <property type="protein sequence ID" value="KJL42707.1"/>
    <property type="molecule type" value="Genomic_DNA"/>
</dbReference>